<gene>
    <name evidence="3" type="ORF">BCR44DRAFT_1278227</name>
</gene>
<protein>
    <submittedName>
        <fullName evidence="3">Uncharacterized protein</fullName>
    </submittedName>
</protein>
<keyword evidence="1" id="KW-0812">Transmembrane</keyword>
<dbReference type="Pfam" id="PF05620">
    <property type="entry name" value="TMEM208_SND2"/>
    <property type="match status" value="1"/>
</dbReference>
<reference evidence="3 4" key="1">
    <citation type="submission" date="2016-07" db="EMBL/GenBank/DDBJ databases">
        <title>Pervasive Adenine N6-methylation of Active Genes in Fungi.</title>
        <authorList>
            <consortium name="DOE Joint Genome Institute"/>
            <person name="Mondo S.J."/>
            <person name="Dannebaum R.O."/>
            <person name="Kuo R.C."/>
            <person name="Labutti K."/>
            <person name="Haridas S."/>
            <person name="Kuo A."/>
            <person name="Salamov A."/>
            <person name="Ahrendt S.R."/>
            <person name="Lipzen A."/>
            <person name="Sullivan W."/>
            <person name="Andreopoulos W.B."/>
            <person name="Clum A."/>
            <person name="Lindquist E."/>
            <person name="Daum C."/>
            <person name="Ramamoorthy G.K."/>
            <person name="Gryganskyi A."/>
            <person name="Culley D."/>
            <person name="Magnuson J.K."/>
            <person name="James T.Y."/>
            <person name="O'Malley M.A."/>
            <person name="Stajich J.E."/>
            <person name="Spatafora J.W."/>
            <person name="Visel A."/>
            <person name="Grigoriev I.V."/>
        </authorList>
    </citation>
    <scope>NUCLEOTIDE SEQUENCE [LARGE SCALE GENOMIC DNA]</scope>
    <source>
        <strain evidence="3 4">PL171</strain>
    </source>
</reference>
<dbReference type="EMBL" id="MCFL01000066">
    <property type="protein sequence ID" value="ORZ31142.1"/>
    <property type="molecule type" value="Genomic_DNA"/>
</dbReference>
<name>A0A1Y2HDK1_9FUNG</name>
<dbReference type="InterPro" id="IPR008506">
    <property type="entry name" value="SND2/TMEM208"/>
</dbReference>
<organism evidence="3 4">
    <name type="scientific">Catenaria anguillulae PL171</name>
    <dbReference type="NCBI Taxonomy" id="765915"/>
    <lineage>
        <taxon>Eukaryota</taxon>
        <taxon>Fungi</taxon>
        <taxon>Fungi incertae sedis</taxon>
        <taxon>Blastocladiomycota</taxon>
        <taxon>Blastocladiomycetes</taxon>
        <taxon>Blastocladiales</taxon>
        <taxon>Catenariaceae</taxon>
        <taxon>Catenaria</taxon>
    </lineage>
</organism>
<feature type="signal peptide" evidence="2">
    <location>
        <begin position="1"/>
        <end position="20"/>
    </location>
</feature>
<evidence type="ECO:0000313" key="3">
    <source>
        <dbReference type="EMBL" id="ORZ31142.1"/>
    </source>
</evidence>
<dbReference type="AlphaFoldDB" id="A0A1Y2HDK1"/>
<evidence type="ECO:0000313" key="4">
    <source>
        <dbReference type="Proteomes" id="UP000193411"/>
    </source>
</evidence>
<keyword evidence="1" id="KW-0472">Membrane</keyword>
<feature type="transmembrane region" description="Helical" evidence="1">
    <location>
        <begin position="62"/>
        <end position="86"/>
    </location>
</feature>
<accession>A0A1Y2HDK1</accession>
<keyword evidence="1" id="KW-1133">Transmembrane helix</keyword>
<evidence type="ECO:0000256" key="2">
    <source>
        <dbReference type="SAM" id="SignalP"/>
    </source>
</evidence>
<feature type="chain" id="PRO_5013390861" evidence="2">
    <location>
        <begin position="21"/>
        <end position="104"/>
    </location>
</feature>
<sequence>MSIVHCQNSILSIILGFSQAGSIPSRLQNANMGAVTKGEGGRVTGVAADLGGPGLHQYVFDAFAVVVTAQVGSLVSSWGWYLLAIVRWQSRGFLERIISVVDFA</sequence>
<keyword evidence="4" id="KW-1185">Reference proteome</keyword>
<comment type="caution">
    <text evidence="3">The sequence shown here is derived from an EMBL/GenBank/DDBJ whole genome shotgun (WGS) entry which is preliminary data.</text>
</comment>
<evidence type="ECO:0000256" key="1">
    <source>
        <dbReference type="SAM" id="Phobius"/>
    </source>
</evidence>
<keyword evidence="2" id="KW-0732">Signal</keyword>
<proteinExistence type="predicted"/>
<dbReference type="Proteomes" id="UP000193411">
    <property type="component" value="Unassembled WGS sequence"/>
</dbReference>